<evidence type="ECO:0000256" key="3">
    <source>
        <dbReference type="ARBA" id="ARBA00022691"/>
    </source>
</evidence>
<dbReference type="GO" id="GO:0032259">
    <property type="term" value="P:methylation"/>
    <property type="evidence" value="ECO:0007669"/>
    <property type="project" value="UniProtKB-KW"/>
</dbReference>
<accession>A0A5E4MBB2</accession>
<protein>
    <recommendedName>
        <fullName evidence="4">tRNA (uracil(54)-C(5))-methyltransferase</fullName>
        <ecNumber evidence="4">2.1.1.35</ecNumber>
    </recommendedName>
</protein>
<dbReference type="InterPro" id="IPR029063">
    <property type="entry name" value="SAM-dependent_MTases_sf"/>
</dbReference>
<keyword evidence="3 6" id="KW-0949">S-adenosyl-L-methionine</keyword>
<dbReference type="SUPFAM" id="SSF54928">
    <property type="entry name" value="RNA-binding domain, RBD"/>
    <property type="match status" value="1"/>
</dbReference>
<evidence type="ECO:0000256" key="8">
    <source>
        <dbReference type="SAM" id="MobiDB-lite"/>
    </source>
</evidence>
<keyword evidence="10" id="KW-1185">Reference proteome</keyword>
<comment type="caution">
    <text evidence="6">Lacks conserved residue(s) required for the propagation of feature annotation.</text>
</comment>
<dbReference type="PANTHER" id="PTHR45904:SF2">
    <property type="entry name" value="TRNA (URACIL-5-)-METHYLTRANSFERASE HOMOLOG A"/>
    <property type="match status" value="1"/>
</dbReference>
<name>A0A5E4MBB2_9HEMI</name>
<feature type="active site" evidence="7">
    <location>
        <position position="571"/>
    </location>
</feature>
<evidence type="ECO:0000256" key="1">
    <source>
        <dbReference type="ARBA" id="ARBA00022603"/>
    </source>
</evidence>
<feature type="region of interest" description="Disordered" evidence="8">
    <location>
        <begin position="1"/>
        <end position="60"/>
    </location>
</feature>
<dbReference type="Proteomes" id="UP000325440">
    <property type="component" value="Unassembled WGS sequence"/>
</dbReference>
<evidence type="ECO:0000256" key="2">
    <source>
        <dbReference type="ARBA" id="ARBA00022679"/>
    </source>
</evidence>
<feature type="compositionally biased region" description="Polar residues" evidence="8">
    <location>
        <begin position="1"/>
        <end position="12"/>
    </location>
</feature>
<dbReference type="Gene3D" id="3.30.70.330">
    <property type="match status" value="1"/>
</dbReference>
<dbReference type="InterPro" id="IPR010280">
    <property type="entry name" value="U5_MeTrfase_fam"/>
</dbReference>
<evidence type="ECO:0000313" key="10">
    <source>
        <dbReference type="Proteomes" id="UP000325440"/>
    </source>
</evidence>
<evidence type="ECO:0000256" key="5">
    <source>
        <dbReference type="ARBA" id="ARBA00047278"/>
    </source>
</evidence>
<dbReference type="GO" id="GO:0030697">
    <property type="term" value="F:tRNA (uracil(54)-C5)-methyltransferase activity, S-adenosyl methionine-dependent"/>
    <property type="evidence" value="ECO:0007669"/>
    <property type="project" value="UniProtKB-EC"/>
</dbReference>
<proteinExistence type="inferred from homology"/>
<dbReference type="EMBL" id="CABPRJ010000483">
    <property type="protein sequence ID" value="VVC28688.1"/>
    <property type="molecule type" value="Genomic_DNA"/>
</dbReference>
<dbReference type="InterPro" id="IPR035979">
    <property type="entry name" value="RBD_domain_sf"/>
</dbReference>
<dbReference type="InterPro" id="IPR030390">
    <property type="entry name" value="MeTrfase_TrmA_AS"/>
</dbReference>
<keyword evidence="2 6" id="KW-0808">Transferase</keyword>
<evidence type="ECO:0000256" key="6">
    <source>
        <dbReference type="PROSITE-ProRule" id="PRU01024"/>
    </source>
</evidence>
<dbReference type="SUPFAM" id="SSF53335">
    <property type="entry name" value="S-adenosyl-L-methionine-dependent methyltransferases"/>
    <property type="match status" value="1"/>
</dbReference>
<feature type="binding site" evidence="6">
    <location>
        <position position="442"/>
    </location>
    <ligand>
        <name>S-adenosyl-L-methionine</name>
        <dbReference type="ChEBI" id="CHEBI:59789"/>
    </ligand>
</feature>
<dbReference type="PANTHER" id="PTHR45904">
    <property type="entry name" value="TRNA (URACIL-5-)-METHYLTRANSFERASE"/>
    <property type="match status" value="1"/>
</dbReference>
<organism evidence="9 10">
    <name type="scientific">Cinara cedri</name>
    <dbReference type="NCBI Taxonomy" id="506608"/>
    <lineage>
        <taxon>Eukaryota</taxon>
        <taxon>Metazoa</taxon>
        <taxon>Ecdysozoa</taxon>
        <taxon>Arthropoda</taxon>
        <taxon>Hexapoda</taxon>
        <taxon>Insecta</taxon>
        <taxon>Pterygota</taxon>
        <taxon>Neoptera</taxon>
        <taxon>Paraneoptera</taxon>
        <taxon>Hemiptera</taxon>
        <taxon>Sternorrhyncha</taxon>
        <taxon>Aphidomorpha</taxon>
        <taxon>Aphidoidea</taxon>
        <taxon>Aphididae</taxon>
        <taxon>Lachninae</taxon>
        <taxon>Cinara</taxon>
    </lineage>
</organism>
<dbReference type="EC" id="2.1.1.35" evidence="4"/>
<gene>
    <name evidence="9" type="ORF">CINCED_3A025767</name>
</gene>
<dbReference type="InterPro" id="IPR012677">
    <property type="entry name" value="Nucleotide-bd_a/b_plait_sf"/>
</dbReference>
<dbReference type="GO" id="GO:0003723">
    <property type="term" value="F:RNA binding"/>
    <property type="evidence" value="ECO:0007669"/>
    <property type="project" value="TreeGrafter"/>
</dbReference>
<dbReference type="InterPro" id="IPR045850">
    <property type="entry name" value="TRM2_met"/>
</dbReference>
<comment type="similarity">
    <text evidence="6">Belongs to the class I-like SAM-binding methyltransferase superfamily. RNA M5U methyltransferase family.</text>
</comment>
<dbReference type="AlphaFoldDB" id="A0A5E4MBB2"/>
<dbReference type="PROSITE" id="PS01230">
    <property type="entry name" value="TRMA_1"/>
    <property type="match status" value="1"/>
</dbReference>
<dbReference type="OrthoDB" id="10250660at2759"/>
<keyword evidence="1 6" id="KW-0489">Methyltransferase</keyword>
<comment type="catalytic activity">
    <reaction evidence="5">
        <text>uridine(54) in tRNA + S-adenosyl-L-methionine = 5-methyluridine(54) in tRNA + S-adenosyl-L-homocysteine + H(+)</text>
        <dbReference type="Rhea" id="RHEA:42712"/>
        <dbReference type="Rhea" id="RHEA-COMP:10167"/>
        <dbReference type="Rhea" id="RHEA-COMP:10193"/>
        <dbReference type="ChEBI" id="CHEBI:15378"/>
        <dbReference type="ChEBI" id="CHEBI:57856"/>
        <dbReference type="ChEBI" id="CHEBI:59789"/>
        <dbReference type="ChEBI" id="CHEBI:65315"/>
        <dbReference type="ChEBI" id="CHEBI:74447"/>
        <dbReference type="EC" id="2.1.1.35"/>
    </reaction>
    <physiologicalReaction direction="left-to-right" evidence="5">
        <dbReference type="Rhea" id="RHEA:42713"/>
    </physiologicalReaction>
</comment>
<feature type="binding site" evidence="6">
    <location>
        <position position="543"/>
    </location>
    <ligand>
        <name>S-adenosyl-L-methionine</name>
        <dbReference type="ChEBI" id="CHEBI:59789"/>
    </ligand>
</feature>
<feature type="active site" description="Nucleophile" evidence="6">
    <location>
        <position position="571"/>
    </location>
</feature>
<dbReference type="Gene3D" id="2.40.50.1070">
    <property type="match status" value="1"/>
</dbReference>
<sequence>MEVSTMENNSNDQTEKESQVGTVTKEIEIENADKKDKVEPMENADKKDKVEPMENADKKDKVEPVVKEDPFAYLDRNDFTSEKYKVEVRNLPKYYGIAEFKKLVNQKLKLKCSKVKTPNRNGKWLYVCFRSEEDKDVALGVLNGYNWKNTVLEASNAKAVPDPMVQKRNEQFDNYSDQKRKKLDNIGAEQQMISAVTPLFDIPYEKQLIQKTNFVKKVLLDYGKQLKRTNNSLNLVEWLKKQQDTYDGLPCELLEIKSLKDDIEKCVGYRNKCEFTIGMDTENKEPVVGFRVGSYVQGKTSVASIDKISNVPQRMKNVVNRFQDLVRSSKIPVFDPETYKGHWRQLTVRLSLKTEQLMLICVVHTENMSDTSLTSLKKLILDYFVDGAGSDCKVHSLFFQKAKKKAVGEGNSFPLELLYGKEYIIEEVNGLQVRISPESFFQINTAASELLFSTAKDLASINKKTTVLDICCGSGIIGLSMAKECAQVVGVDIQEDAIKMANINTMENQIKNAKFFAGKAEEIMTLSEFQNPDIADDVVAIVDPPRAGLHNKAILLLRSMKHLNRLVYLSCNPKAALQNFISLSMAKSKTKQGAPFVPVKAIPVDMFPQTPHCELIVYFERYTGN</sequence>
<evidence type="ECO:0000256" key="7">
    <source>
        <dbReference type="PROSITE-ProRule" id="PRU10015"/>
    </source>
</evidence>
<evidence type="ECO:0000256" key="4">
    <source>
        <dbReference type="ARBA" id="ARBA00033763"/>
    </source>
</evidence>
<dbReference type="GO" id="GO:0006396">
    <property type="term" value="P:RNA processing"/>
    <property type="evidence" value="ECO:0007669"/>
    <property type="project" value="InterPro"/>
</dbReference>
<dbReference type="PROSITE" id="PS51687">
    <property type="entry name" value="SAM_MT_RNA_M5U"/>
    <property type="match status" value="1"/>
</dbReference>
<reference evidence="9 10" key="1">
    <citation type="submission" date="2019-08" db="EMBL/GenBank/DDBJ databases">
        <authorList>
            <person name="Alioto T."/>
            <person name="Alioto T."/>
            <person name="Gomez Garrido J."/>
        </authorList>
    </citation>
    <scope>NUCLEOTIDE SEQUENCE [LARGE SCALE GENOMIC DNA]</scope>
</reference>
<dbReference type="Gene3D" id="3.40.50.150">
    <property type="entry name" value="Vaccinia Virus protein VP39"/>
    <property type="match status" value="1"/>
</dbReference>
<feature type="compositionally biased region" description="Basic and acidic residues" evidence="8">
    <location>
        <begin position="25"/>
        <end position="60"/>
    </location>
</feature>
<evidence type="ECO:0000313" key="9">
    <source>
        <dbReference type="EMBL" id="VVC28688.1"/>
    </source>
</evidence>
<dbReference type="CDD" id="cd02440">
    <property type="entry name" value="AdoMet_MTases"/>
    <property type="match status" value="1"/>
</dbReference>
<dbReference type="Pfam" id="PF05958">
    <property type="entry name" value="tRNA_U5-meth_tr"/>
    <property type="match status" value="1"/>
</dbReference>
<feature type="binding site" evidence="6">
    <location>
        <position position="492"/>
    </location>
    <ligand>
        <name>S-adenosyl-L-methionine</name>
        <dbReference type="ChEBI" id="CHEBI:59789"/>
    </ligand>
</feature>